<dbReference type="InterPro" id="IPR032675">
    <property type="entry name" value="LRR_dom_sf"/>
</dbReference>
<keyword evidence="1" id="KW-0472">Membrane</keyword>
<dbReference type="EMBL" id="JAJJMM010000001">
    <property type="protein sequence ID" value="MCC9063497.1"/>
    <property type="molecule type" value="Genomic_DNA"/>
</dbReference>
<feature type="transmembrane region" description="Helical" evidence="1">
    <location>
        <begin position="44"/>
        <end position="69"/>
    </location>
</feature>
<gene>
    <name evidence="2" type="ORF">LNP81_10895</name>
</gene>
<dbReference type="Gene3D" id="3.80.10.10">
    <property type="entry name" value="Ribonuclease Inhibitor"/>
    <property type="match status" value="1"/>
</dbReference>
<keyword evidence="1" id="KW-1133">Transmembrane helix</keyword>
<dbReference type="Pfam" id="PF13855">
    <property type="entry name" value="LRR_8"/>
    <property type="match status" value="1"/>
</dbReference>
<proteinExistence type="predicted"/>
<dbReference type="Proteomes" id="UP001430679">
    <property type="component" value="Unassembled WGS sequence"/>
</dbReference>
<accession>A0ABS8MDA9</accession>
<reference evidence="2" key="1">
    <citation type="submission" date="2021-11" db="EMBL/GenBank/DDBJ databases">
        <title>Description of novel Flavobacterium species.</title>
        <authorList>
            <person name="Saticioglu I.B."/>
            <person name="Ay H."/>
            <person name="Altun S."/>
            <person name="Duman M."/>
        </authorList>
    </citation>
    <scope>NUCLEOTIDE SEQUENCE</scope>
    <source>
        <strain evidence="2">F-30</strain>
    </source>
</reference>
<dbReference type="RefSeq" id="WP_230035741.1">
    <property type="nucleotide sequence ID" value="NZ_JAJJMM010000001.1"/>
</dbReference>
<protein>
    <recommendedName>
        <fullName evidence="4">Leucine-rich repeat domain-containing protein</fullName>
    </recommendedName>
</protein>
<feature type="transmembrane region" description="Helical" evidence="1">
    <location>
        <begin position="6"/>
        <end position="23"/>
    </location>
</feature>
<evidence type="ECO:0000313" key="3">
    <source>
        <dbReference type="Proteomes" id="UP001430679"/>
    </source>
</evidence>
<name>A0ABS8MDA9_9FLAO</name>
<sequence>MNFETLLLTVFFLMGIFFVFKWRKGWNQNYVPSKFSARIIKEAVGYNGTRFLVGLVGAILIIIPMLIFANQVLGISLPHRATSKSNIVFIAAKPDENRSLYSPGGDRYGDLQSITDHIKYSNPEIRNTYFKISFKDNYLNELPLITFELQNLEEIDLSNNDIEYLPIDKLKSLKKLRKIILTNNPVSPENLNQIKQLQHIQIIK</sequence>
<evidence type="ECO:0008006" key="4">
    <source>
        <dbReference type="Google" id="ProtNLM"/>
    </source>
</evidence>
<dbReference type="PROSITE" id="PS51450">
    <property type="entry name" value="LRR"/>
    <property type="match status" value="1"/>
</dbReference>
<keyword evidence="1" id="KW-0812">Transmembrane</keyword>
<keyword evidence="3" id="KW-1185">Reference proteome</keyword>
<evidence type="ECO:0000256" key="1">
    <source>
        <dbReference type="SAM" id="Phobius"/>
    </source>
</evidence>
<dbReference type="InterPro" id="IPR001611">
    <property type="entry name" value="Leu-rich_rpt"/>
</dbReference>
<evidence type="ECO:0000313" key="2">
    <source>
        <dbReference type="EMBL" id="MCC9063497.1"/>
    </source>
</evidence>
<organism evidence="2 3">
    <name type="scientific">Flavobacterium piscisymbiosum</name>
    <dbReference type="NCBI Taxonomy" id="2893753"/>
    <lineage>
        <taxon>Bacteria</taxon>
        <taxon>Pseudomonadati</taxon>
        <taxon>Bacteroidota</taxon>
        <taxon>Flavobacteriia</taxon>
        <taxon>Flavobacteriales</taxon>
        <taxon>Flavobacteriaceae</taxon>
        <taxon>Flavobacterium</taxon>
    </lineage>
</organism>
<comment type="caution">
    <text evidence="2">The sequence shown here is derived from an EMBL/GenBank/DDBJ whole genome shotgun (WGS) entry which is preliminary data.</text>
</comment>
<dbReference type="SUPFAM" id="SSF52058">
    <property type="entry name" value="L domain-like"/>
    <property type="match status" value="1"/>
</dbReference>